<dbReference type="Proteomes" id="UP000007879">
    <property type="component" value="Unassembled WGS sequence"/>
</dbReference>
<dbReference type="InParanoid" id="A0A1X7VF65"/>
<keyword evidence="4" id="KW-1185">Reference proteome</keyword>
<dbReference type="EnsemblMetazoa" id="XM_003384627.3">
    <property type="protein sequence ID" value="XP_003384675.1"/>
    <property type="gene ID" value="LOC100634350"/>
</dbReference>
<dbReference type="PANTHER" id="PTHR45960:SF2">
    <property type="entry name" value="PROTEIN DAUGHTER OF SEVENLESS"/>
    <property type="match status" value="1"/>
</dbReference>
<proteinExistence type="predicted"/>
<dbReference type="GO" id="GO:0005737">
    <property type="term" value="C:cytoplasm"/>
    <property type="evidence" value="ECO:0007669"/>
    <property type="project" value="TreeGrafter"/>
</dbReference>
<dbReference type="InterPro" id="IPR046355">
    <property type="entry name" value="Gab1-4-like"/>
</dbReference>
<dbReference type="EnsemblMetazoa" id="Aqu2.1.38152_001">
    <property type="protein sequence ID" value="Aqu2.1.38152_001"/>
    <property type="gene ID" value="Aqu2.1.38152"/>
</dbReference>
<dbReference type="PROSITE" id="PS50003">
    <property type="entry name" value="PH_DOMAIN"/>
    <property type="match status" value="1"/>
</dbReference>
<dbReference type="STRING" id="400682.A0A1X7VF65"/>
<feature type="domain" description="PH" evidence="2">
    <location>
        <begin position="9"/>
        <end position="119"/>
    </location>
</feature>
<dbReference type="PANTHER" id="PTHR45960">
    <property type="entry name" value="GRB2-ASSOCIATED-BINDING PROTEIN"/>
    <property type="match status" value="1"/>
</dbReference>
<dbReference type="SMART" id="SM00233">
    <property type="entry name" value="PH"/>
    <property type="match status" value="1"/>
</dbReference>
<dbReference type="AlphaFoldDB" id="A0A1X7VF65"/>
<feature type="region of interest" description="Disordered" evidence="1">
    <location>
        <begin position="206"/>
        <end position="255"/>
    </location>
</feature>
<dbReference type="GO" id="GO:0007165">
    <property type="term" value="P:signal transduction"/>
    <property type="evidence" value="ECO:0007669"/>
    <property type="project" value="TreeGrafter"/>
</dbReference>
<organism evidence="3">
    <name type="scientific">Amphimedon queenslandica</name>
    <name type="common">Sponge</name>
    <dbReference type="NCBI Taxonomy" id="400682"/>
    <lineage>
        <taxon>Eukaryota</taxon>
        <taxon>Metazoa</taxon>
        <taxon>Porifera</taxon>
        <taxon>Demospongiae</taxon>
        <taxon>Heteroscleromorpha</taxon>
        <taxon>Haplosclerida</taxon>
        <taxon>Niphatidae</taxon>
        <taxon>Amphimedon</taxon>
    </lineage>
</organism>
<gene>
    <name evidence="3" type="primary">100634350</name>
</gene>
<accession>A0A1X7VF65</accession>
<evidence type="ECO:0000313" key="3">
    <source>
        <dbReference type="EnsemblMetazoa" id="Aqu2.1.38152_001"/>
    </source>
</evidence>
<reference evidence="4" key="1">
    <citation type="journal article" date="2010" name="Nature">
        <title>The Amphimedon queenslandica genome and the evolution of animal complexity.</title>
        <authorList>
            <person name="Srivastava M."/>
            <person name="Simakov O."/>
            <person name="Chapman J."/>
            <person name="Fahey B."/>
            <person name="Gauthier M.E."/>
            <person name="Mitros T."/>
            <person name="Richards G.S."/>
            <person name="Conaco C."/>
            <person name="Dacre M."/>
            <person name="Hellsten U."/>
            <person name="Larroux C."/>
            <person name="Putnam N.H."/>
            <person name="Stanke M."/>
            <person name="Adamska M."/>
            <person name="Darling A."/>
            <person name="Degnan S.M."/>
            <person name="Oakley T.H."/>
            <person name="Plachetzki D.C."/>
            <person name="Zhai Y."/>
            <person name="Adamski M."/>
            <person name="Calcino A."/>
            <person name="Cummins S.F."/>
            <person name="Goodstein D.M."/>
            <person name="Harris C."/>
            <person name="Jackson D.J."/>
            <person name="Leys S.P."/>
            <person name="Shu S."/>
            <person name="Woodcroft B.J."/>
            <person name="Vervoort M."/>
            <person name="Kosik K.S."/>
            <person name="Manning G."/>
            <person name="Degnan B.M."/>
            <person name="Rokhsar D.S."/>
        </authorList>
    </citation>
    <scope>NUCLEOTIDE SEQUENCE [LARGE SCALE GENOMIC DNA]</scope>
</reference>
<sequence length="255" mass="27929">MENRFLIPGTLKQGYLTKSPPLDKNTAVFKGWKKRWVILYLSQRELFLQYYENEESARGSSPPKSTVSLKFCEKVDVDLEHSTYKNVFAIYLPERTYYFSAPSHFEMNEWSETICSFLKANKAQGDTATLGAGSYSTMPLSGRYGSHTLPSNTSTLPMASTYGTYGLAGPLPTSPGHYGTSVPYSPITRGGVSELSSSYGSLSGSGSVSPSFSTIQSRGLPPIPPDNSSKTTMEDQAPPVPPRFHSNLYSATPTR</sequence>
<dbReference type="Pfam" id="PF00169">
    <property type="entry name" value="PH"/>
    <property type="match status" value="1"/>
</dbReference>
<dbReference type="InterPro" id="IPR001849">
    <property type="entry name" value="PH_domain"/>
</dbReference>
<dbReference type="SUPFAM" id="SSF50729">
    <property type="entry name" value="PH domain-like"/>
    <property type="match status" value="1"/>
</dbReference>
<evidence type="ECO:0000256" key="1">
    <source>
        <dbReference type="SAM" id="MobiDB-lite"/>
    </source>
</evidence>
<dbReference type="InterPro" id="IPR011993">
    <property type="entry name" value="PH-like_dom_sf"/>
</dbReference>
<dbReference type="OrthoDB" id="10019760at2759"/>
<dbReference type="KEGG" id="aqu:100634350"/>
<dbReference type="Gene3D" id="2.30.29.30">
    <property type="entry name" value="Pleckstrin-homology domain (PH domain)/Phosphotyrosine-binding domain (PTB)"/>
    <property type="match status" value="1"/>
</dbReference>
<dbReference type="GO" id="GO:0035591">
    <property type="term" value="F:signaling adaptor activity"/>
    <property type="evidence" value="ECO:0007669"/>
    <property type="project" value="TreeGrafter"/>
</dbReference>
<evidence type="ECO:0000313" key="4">
    <source>
        <dbReference type="Proteomes" id="UP000007879"/>
    </source>
</evidence>
<protein>
    <recommendedName>
        <fullName evidence="2">PH domain-containing protein</fullName>
    </recommendedName>
</protein>
<name>A0A1X7VF65_AMPQE</name>
<evidence type="ECO:0000259" key="2">
    <source>
        <dbReference type="PROSITE" id="PS50003"/>
    </source>
</evidence>
<reference evidence="3" key="2">
    <citation type="submission" date="2017-05" db="UniProtKB">
        <authorList>
            <consortium name="EnsemblMetazoa"/>
        </authorList>
    </citation>
    <scope>IDENTIFICATION</scope>
</reference>